<evidence type="ECO:0000256" key="4">
    <source>
        <dbReference type="ARBA" id="ARBA00023014"/>
    </source>
</evidence>
<evidence type="ECO:0000313" key="7">
    <source>
        <dbReference type="Proteomes" id="UP001214250"/>
    </source>
</evidence>
<dbReference type="Proteomes" id="UP001214250">
    <property type="component" value="Chromosome 1"/>
</dbReference>
<keyword evidence="1" id="KW-0004">4Fe-4S</keyword>
<dbReference type="PROSITE" id="PS00198">
    <property type="entry name" value="4FE4S_FER_1"/>
    <property type="match status" value="1"/>
</dbReference>
<dbReference type="InterPro" id="IPR017900">
    <property type="entry name" value="4Fe4S_Fe_S_CS"/>
</dbReference>
<gene>
    <name evidence="6" type="ORF">PQO03_11030</name>
</gene>
<keyword evidence="7" id="KW-1185">Reference proteome</keyword>
<organism evidence="6 7">
    <name type="scientific">Lentisphaera profundi</name>
    <dbReference type="NCBI Taxonomy" id="1658616"/>
    <lineage>
        <taxon>Bacteria</taxon>
        <taxon>Pseudomonadati</taxon>
        <taxon>Lentisphaerota</taxon>
        <taxon>Lentisphaeria</taxon>
        <taxon>Lentisphaerales</taxon>
        <taxon>Lentisphaeraceae</taxon>
        <taxon>Lentisphaera</taxon>
    </lineage>
</organism>
<dbReference type="Gene3D" id="3.30.70.20">
    <property type="match status" value="2"/>
</dbReference>
<keyword evidence="2" id="KW-0479">Metal-binding</keyword>
<sequence>MKKFNFRSFFGFESSATNELNYLKNKAEKSSDSCGGNCSCEDPKDENAIDTGALNKTVNRREALKFIRNTATAGAALASSSFSFGKEEKAERAGIKMDEYFKSNYRLMTDKEREASIERLERLSEIDHGVRPEIKGTKAQPNTLYGYAFNISKCQGYGDCIEACVEENNQDRKTNMQYIRMFEMENGHLDLEEGKADYTHMVPAEGHFYLGTQCFQCANPPCTTVCPVQATWQEPDGIVVIDYDWCVGCRYCEAACPYWARRFNWNEPEVPAKEINKEQHYLGNRLRTKGTMEKCTFCISRTREGLQPACAEACPTGARTFGNILDPDSELNYILKNKKVFRLKEDLGTEPKFWYYMD</sequence>
<dbReference type="SUPFAM" id="SSF54862">
    <property type="entry name" value="4Fe-4S ferredoxins"/>
    <property type="match status" value="1"/>
</dbReference>
<dbReference type="Pfam" id="PF13247">
    <property type="entry name" value="Fer4_11"/>
    <property type="match status" value="2"/>
</dbReference>
<evidence type="ECO:0000256" key="1">
    <source>
        <dbReference type="ARBA" id="ARBA00022485"/>
    </source>
</evidence>
<evidence type="ECO:0000313" key="6">
    <source>
        <dbReference type="EMBL" id="WDE96240.1"/>
    </source>
</evidence>
<dbReference type="PROSITE" id="PS51379">
    <property type="entry name" value="4FE4S_FER_2"/>
    <property type="match status" value="1"/>
</dbReference>
<evidence type="ECO:0000256" key="3">
    <source>
        <dbReference type="ARBA" id="ARBA00023004"/>
    </source>
</evidence>
<dbReference type="CDD" id="cd10551">
    <property type="entry name" value="PsrB"/>
    <property type="match status" value="1"/>
</dbReference>
<reference evidence="6 7" key="1">
    <citation type="submission" date="2023-02" db="EMBL/GenBank/DDBJ databases">
        <title>Genome sequence of Lentisphaera profundi SAORIC-696.</title>
        <authorList>
            <person name="Kim e."/>
            <person name="Cho J.-C."/>
            <person name="Choi A."/>
            <person name="Kang I."/>
        </authorList>
    </citation>
    <scope>NUCLEOTIDE SEQUENCE [LARGE SCALE GENOMIC DNA]</scope>
    <source>
        <strain evidence="6 7">SAORIC-696</strain>
    </source>
</reference>
<accession>A0ABY7VPZ0</accession>
<keyword evidence="3" id="KW-0408">Iron</keyword>
<dbReference type="RefSeq" id="WP_274150316.1">
    <property type="nucleotide sequence ID" value="NZ_CP117811.1"/>
</dbReference>
<dbReference type="InterPro" id="IPR017896">
    <property type="entry name" value="4Fe4S_Fe-S-bd"/>
</dbReference>
<dbReference type="InterPro" id="IPR050954">
    <property type="entry name" value="ET_IronSulfur_Cluster-Binding"/>
</dbReference>
<dbReference type="PANTHER" id="PTHR43177">
    <property type="entry name" value="PROTEIN NRFC"/>
    <property type="match status" value="1"/>
</dbReference>
<evidence type="ECO:0000259" key="5">
    <source>
        <dbReference type="PROSITE" id="PS51379"/>
    </source>
</evidence>
<protein>
    <submittedName>
        <fullName evidence="6">4Fe-4S dicluster domain-containing protein</fullName>
    </submittedName>
</protein>
<evidence type="ECO:0000256" key="2">
    <source>
        <dbReference type="ARBA" id="ARBA00022723"/>
    </source>
</evidence>
<keyword evidence="4" id="KW-0411">Iron-sulfur</keyword>
<dbReference type="EMBL" id="CP117811">
    <property type="protein sequence ID" value="WDE96240.1"/>
    <property type="molecule type" value="Genomic_DNA"/>
</dbReference>
<dbReference type="PANTHER" id="PTHR43177:SF3">
    <property type="entry name" value="PROTEIN NRFC HOMOLOG"/>
    <property type="match status" value="1"/>
</dbReference>
<name>A0ABY7VPZ0_9BACT</name>
<proteinExistence type="predicted"/>
<feature type="domain" description="4Fe-4S ferredoxin-type" evidence="5">
    <location>
        <begin position="237"/>
        <end position="266"/>
    </location>
</feature>